<keyword evidence="5 6" id="KW-0472">Membrane</keyword>
<evidence type="ECO:0000256" key="4">
    <source>
        <dbReference type="ARBA" id="ARBA00022989"/>
    </source>
</evidence>
<evidence type="ECO:0000256" key="3">
    <source>
        <dbReference type="ARBA" id="ARBA00022692"/>
    </source>
</evidence>
<keyword evidence="8" id="KW-1185">Reference proteome</keyword>
<evidence type="ECO:0000256" key="2">
    <source>
        <dbReference type="ARBA" id="ARBA00022475"/>
    </source>
</evidence>
<dbReference type="PANTHER" id="PTHR30086">
    <property type="entry name" value="ARGININE EXPORTER PROTEIN ARGO"/>
    <property type="match status" value="1"/>
</dbReference>
<feature type="transmembrane region" description="Helical" evidence="6">
    <location>
        <begin position="41"/>
        <end position="66"/>
    </location>
</feature>
<comment type="subcellular location">
    <subcellularLocation>
        <location evidence="1">Cell membrane</location>
        <topology evidence="1">Multi-pass membrane protein</topology>
    </subcellularLocation>
</comment>
<dbReference type="GO" id="GO:0015171">
    <property type="term" value="F:amino acid transmembrane transporter activity"/>
    <property type="evidence" value="ECO:0007669"/>
    <property type="project" value="TreeGrafter"/>
</dbReference>
<evidence type="ECO:0000313" key="8">
    <source>
        <dbReference type="Proteomes" id="UP000184159"/>
    </source>
</evidence>
<dbReference type="AlphaFoldDB" id="A0A1M4YTH0"/>
<dbReference type="EMBL" id="FQUH01000005">
    <property type="protein sequence ID" value="SHF09055.1"/>
    <property type="molecule type" value="Genomic_DNA"/>
</dbReference>
<protein>
    <submittedName>
        <fullName evidence="7">Threonine/homoserine/homoserine lactone efflux protein</fullName>
    </submittedName>
</protein>
<dbReference type="GO" id="GO:0005886">
    <property type="term" value="C:plasma membrane"/>
    <property type="evidence" value="ECO:0007669"/>
    <property type="project" value="UniProtKB-SubCell"/>
</dbReference>
<evidence type="ECO:0000313" key="7">
    <source>
        <dbReference type="EMBL" id="SHF09055.1"/>
    </source>
</evidence>
<accession>A0A1M4YTH0</accession>
<dbReference type="Proteomes" id="UP000184159">
    <property type="component" value="Unassembled WGS sequence"/>
</dbReference>
<evidence type="ECO:0000256" key="6">
    <source>
        <dbReference type="SAM" id="Phobius"/>
    </source>
</evidence>
<feature type="transmembrane region" description="Helical" evidence="6">
    <location>
        <begin position="6"/>
        <end position="29"/>
    </location>
</feature>
<feature type="transmembrane region" description="Helical" evidence="6">
    <location>
        <begin position="111"/>
        <end position="139"/>
    </location>
</feature>
<keyword evidence="2" id="KW-1003">Cell membrane</keyword>
<evidence type="ECO:0000256" key="1">
    <source>
        <dbReference type="ARBA" id="ARBA00004651"/>
    </source>
</evidence>
<keyword evidence="3 6" id="KW-0812">Transmembrane</keyword>
<sequence length="186" mass="20129">MVEYNSLFAFFVLAVVATLSPGPAVLLAISNGANLGVRKAVIGIFGNVSAMIFYATFASLGMGVLINEGGEFLLRCIQFAGGLYLCYLGYKSIVSVRTNKPLSEPQQSQGLSVFTKAALVGLSNPKAIIFFSALFPQFINNQGDFLVQTTILTSIFAGCSFSALTMYAFLSSKIFVGRNNKWFNYY</sequence>
<dbReference type="RefSeq" id="WP_083571252.1">
    <property type="nucleotide sequence ID" value="NZ_FQUH01000005.1"/>
</dbReference>
<proteinExistence type="predicted"/>
<evidence type="ECO:0000256" key="5">
    <source>
        <dbReference type="ARBA" id="ARBA00023136"/>
    </source>
</evidence>
<gene>
    <name evidence="7" type="ORF">SAMN02745781_01436</name>
</gene>
<organism evidence="7 8">
    <name type="scientific">Vibrio gazogenes DSM 21264 = NBRC 103151</name>
    <dbReference type="NCBI Taxonomy" id="1123492"/>
    <lineage>
        <taxon>Bacteria</taxon>
        <taxon>Pseudomonadati</taxon>
        <taxon>Pseudomonadota</taxon>
        <taxon>Gammaproteobacteria</taxon>
        <taxon>Vibrionales</taxon>
        <taxon>Vibrionaceae</taxon>
        <taxon>Vibrio</taxon>
    </lineage>
</organism>
<keyword evidence="4 6" id="KW-1133">Transmembrane helix</keyword>
<feature type="transmembrane region" description="Helical" evidence="6">
    <location>
        <begin position="145"/>
        <end position="170"/>
    </location>
</feature>
<dbReference type="Pfam" id="PF01810">
    <property type="entry name" value="LysE"/>
    <property type="match status" value="1"/>
</dbReference>
<name>A0A1M4YTH0_VIBGA</name>
<dbReference type="InterPro" id="IPR001123">
    <property type="entry name" value="LeuE-type"/>
</dbReference>
<dbReference type="PANTHER" id="PTHR30086:SF20">
    <property type="entry name" value="ARGININE EXPORTER PROTEIN ARGO-RELATED"/>
    <property type="match status" value="1"/>
</dbReference>
<reference evidence="8" key="1">
    <citation type="submission" date="2016-11" db="EMBL/GenBank/DDBJ databases">
        <authorList>
            <person name="Varghese N."/>
            <person name="Submissions S."/>
        </authorList>
    </citation>
    <scope>NUCLEOTIDE SEQUENCE [LARGE SCALE GENOMIC DNA]</scope>
    <source>
        <strain evidence="8">DSM 21264</strain>
    </source>
</reference>